<keyword evidence="2" id="KW-1185">Reference proteome</keyword>
<evidence type="ECO:0000313" key="2">
    <source>
        <dbReference type="Proteomes" id="UP000007590"/>
    </source>
</evidence>
<organism evidence="1 2">
    <name type="scientific">Solitalea canadensis (strain ATCC 29591 / DSM 3403 / JCM 21819 / LMG 8368 / NBRC 15130 / NCIMB 12057 / USAM 9D)</name>
    <name type="common">Flexibacter canadensis</name>
    <dbReference type="NCBI Taxonomy" id="929556"/>
    <lineage>
        <taxon>Bacteria</taxon>
        <taxon>Pseudomonadati</taxon>
        <taxon>Bacteroidota</taxon>
        <taxon>Sphingobacteriia</taxon>
        <taxon>Sphingobacteriales</taxon>
        <taxon>Sphingobacteriaceae</taxon>
        <taxon>Solitalea</taxon>
    </lineage>
</organism>
<evidence type="ECO:0000313" key="1">
    <source>
        <dbReference type="EMBL" id="AFD05764.1"/>
    </source>
</evidence>
<dbReference type="OrthoDB" id="9842640at2"/>
<proteinExistence type="predicted"/>
<dbReference type="EMBL" id="CP003349">
    <property type="protein sequence ID" value="AFD05764.1"/>
    <property type="molecule type" value="Genomic_DNA"/>
</dbReference>
<dbReference type="RefSeq" id="WP_014678992.1">
    <property type="nucleotide sequence ID" value="NC_017770.1"/>
</dbReference>
<dbReference type="STRING" id="929556.Solca_0639"/>
<reference evidence="1" key="1">
    <citation type="submission" date="2012-02" db="EMBL/GenBank/DDBJ databases">
        <title>The complete genome of Solitalea canadensis DSM 3403.</title>
        <authorList>
            <consortium name="US DOE Joint Genome Institute (JGI-PGF)"/>
            <person name="Lucas S."/>
            <person name="Copeland A."/>
            <person name="Lapidus A."/>
            <person name="Glavina del Rio T."/>
            <person name="Dalin E."/>
            <person name="Tice H."/>
            <person name="Bruce D."/>
            <person name="Goodwin L."/>
            <person name="Pitluck S."/>
            <person name="Peters L."/>
            <person name="Ovchinnikova G."/>
            <person name="Lu M."/>
            <person name="Kyrpides N."/>
            <person name="Mavromatis K."/>
            <person name="Ivanova N."/>
            <person name="Brettin T."/>
            <person name="Detter J.C."/>
            <person name="Han C."/>
            <person name="Larimer F."/>
            <person name="Land M."/>
            <person name="Hauser L."/>
            <person name="Markowitz V."/>
            <person name="Cheng J.-F."/>
            <person name="Hugenholtz P."/>
            <person name="Woyke T."/>
            <person name="Wu D."/>
            <person name="Spring S."/>
            <person name="Schroeder M."/>
            <person name="Kopitz M."/>
            <person name="Brambilla E."/>
            <person name="Klenk H.-P."/>
            <person name="Eisen J.A."/>
        </authorList>
    </citation>
    <scope>NUCLEOTIDE SEQUENCE</scope>
    <source>
        <strain evidence="1">DSM 3403</strain>
    </source>
</reference>
<gene>
    <name evidence="1" type="ordered locus">Solca_0639</name>
</gene>
<sequence>MIELIENIEIVFKMCRKPDAECISERENILVFQYDGTKIARFVLTERKKDYLIEVSCLKAETPFFANEFVTKWKAVVDEDLKIGNVYGNID</sequence>
<accession>H8KY26</accession>
<dbReference type="HOGENOM" id="CLU_2425342_0_0_10"/>
<dbReference type="Proteomes" id="UP000007590">
    <property type="component" value="Chromosome"/>
</dbReference>
<dbReference type="AlphaFoldDB" id="H8KY26"/>
<name>H8KY26_SOLCM</name>
<protein>
    <submittedName>
        <fullName evidence="1">Uncharacterized protein</fullName>
    </submittedName>
</protein>
<dbReference type="KEGG" id="scn:Solca_0639"/>